<dbReference type="PANTHER" id="PTHR32089:SF112">
    <property type="entry name" value="LYSOZYME-LIKE PROTEIN-RELATED"/>
    <property type="match status" value="1"/>
</dbReference>
<feature type="domain" description="T-SNARE coiled-coil homology" evidence="6">
    <location>
        <begin position="31"/>
        <end position="84"/>
    </location>
</feature>
<evidence type="ECO:0000313" key="7">
    <source>
        <dbReference type="EMBL" id="MSR91223.1"/>
    </source>
</evidence>
<dbReference type="PANTHER" id="PTHR32089">
    <property type="entry name" value="METHYL-ACCEPTING CHEMOTAXIS PROTEIN MCPB"/>
    <property type="match status" value="1"/>
</dbReference>
<gene>
    <name evidence="7" type="ORF">FYJ33_07310</name>
</gene>
<evidence type="ECO:0000259" key="5">
    <source>
        <dbReference type="PROSITE" id="PS50111"/>
    </source>
</evidence>
<dbReference type="PROSITE" id="PS50111">
    <property type="entry name" value="CHEMOTAXIS_TRANSDUC_2"/>
    <property type="match status" value="1"/>
</dbReference>
<comment type="subcellular location">
    <subcellularLocation>
        <location evidence="1">Cell inner membrane</location>
        <topology evidence="1">Multi-pass membrane protein</topology>
    </subcellularLocation>
</comment>
<keyword evidence="8" id="KW-1185">Reference proteome</keyword>
<keyword evidence="2" id="KW-0472">Membrane</keyword>
<proteinExistence type="predicted"/>
<organism evidence="7 8">
    <name type="scientific">Inconstantimicrobium porci</name>
    <dbReference type="NCBI Taxonomy" id="2652291"/>
    <lineage>
        <taxon>Bacteria</taxon>
        <taxon>Bacillati</taxon>
        <taxon>Bacillota</taxon>
        <taxon>Clostridia</taxon>
        <taxon>Eubacteriales</taxon>
        <taxon>Clostridiaceae</taxon>
        <taxon>Inconstantimicrobium</taxon>
    </lineage>
</organism>
<dbReference type="EMBL" id="VULX01000008">
    <property type="protein sequence ID" value="MSR91223.1"/>
    <property type="molecule type" value="Genomic_DNA"/>
</dbReference>
<dbReference type="GO" id="GO:0005886">
    <property type="term" value="C:plasma membrane"/>
    <property type="evidence" value="ECO:0007669"/>
    <property type="project" value="UniProtKB-SubCell"/>
</dbReference>
<reference evidence="7 8" key="1">
    <citation type="submission" date="2019-08" db="EMBL/GenBank/DDBJ databases">
        <title>In-depth cultivation of the pig gut microbiome towards novel bacterial diversity and tailored functional studies.</title>
        <authorList>
            <person name="Wylensek D."/>
            <person name="Hitch T.C.A."/>
            <person name="Clavel T."/>
        </authorList>
    </citation>
    <scope>NUCLEOTIDE SEQUENCE [LARGE SCALE GENOMIC DNA]</scope>
    <source>
        <strain evidence="7 8">WCA-383-APC-5B</strain>
    </source>
</reference>
<keyword evidence="3 4" id="KW-0807">Transducer</keyword>
<keyword evidence="2" id="KW-1003">Cell membrane</keyword>
<dbReference type="AlphaFoldDB" id="A0A7X2MY60"/>
<evidence type="ECO:0000256" key="1">
    <source>
        <dbReference type="ARBA" id="ARBA00004429"/>
    </source>
</evidence>
<evidence type="ECO:0000259" key="6">
    <source>
        <dbReference type="PROSITE" id="PS50192"/>
    </source>
</evidence>
<keyword evidence="2" id="KW-0997">Cell inner membrane</keyword>
<protein>
    <submittedName>
        <fullName evidence="7">Chemotaxis protein</fullName>
    </submittedName>
</protein>
<dbReference type="InterPro" id="IPR000727">
    <property type="entry name" value="T_SNARE_dom"/>
</dbReference>
<comment type="caution">
    <text evidence="7">The sequence shown here is derived from an EMBL/GenBank/DDBJ whole genome shotgun (WGS) entry which is preliminary data.</text>
</comment>
<dbReference type="InterPro" id="IPR004089">
    <property type="entry name" value="MCPsignal_dom"/>
</dbReference>
<dbReference type="Proteomes" id="UP000460287">
    <property type="component" value="Unassembled WGS sequence"/>
</dbReference>
<evidence type="ECO:0000256" key="3">
    <source>
        <dbReference type="ARBA" id="ARBA00023224"/>
    </source>
</evidence>
<dbReference type="SMART" id="SM00283">
    <property type="entry name" value="MA"/>
    <property type="match status" value="1"/>
</dbReference>
<evidence type="ECO:0000313" key="8">
    <source>
        <dbReference type="Proteomes" id="UP000460287"/>
    </source>
</evidence>
<dbReference type="GO" id="GO:0007165">
    <property type="term" value="P:signal transduction"/>
    <property type="evidence" value="ECO:0007669"/>
    <property type="project" value="UniProtKB-KW"/>
</dbReference>
<evidence type="ECO:0000256" key="2">
    <source>
        <dbReference type="ARBA" id="ARBA00022519"/>
    </source>
</evidence>
<dbReference type="PROSITE" id="PS50192">
    <property type="entry name" value="T_SNARE"/>
    <property type="match status" value="1"/>
</dbReference>
<dbReference type="SUPFAM" id="SSF58104">
    <property type="entry name" value="Methyl-accepting chemotaxis protein (MCP) signaling domain"/>
    <property type="match status" value="1"/>
</dbReference>
<dbReference type="Gene3D" id="1.10.287.950">
    <property type="entry name" value="Methyl-accepting chemotaxis protein"/>
    <property type="match status" value="1"/>
</dbReference>
<evidence type="ECO:0000256" key="4">
    <source>
        <dbReference type="PROSITE-ProRule" id="PRU00284"/>
    </source>
</evidence>
<accession>A0A7X2MY60</accession>
<dbReference type="RefSeq" id="WP_154531101.1">
    <property type="nucleotide sequence ID" value="NZ_VULX01000008.1"/>
</dbReference>
<sequence length="321" mass="34550">MSLFSRKNKNKEAVNDAAVTIDKEVAFNTVNVDDIKSSVAELHTVYDSLADSINSNNNAISSMADLYDNFTRKINDSDKTLKTFDSDMESLAINITNVHQKVLDTDKIADNGINTIKSLDTSLSNLQEAFTVSSSTVNELVSKLESVNSITDSISQIASQTHLLALNADIEAARAGEAGKGFSVVAGEVRKLAENSKQAVQSITKILEEIKVDILNASNAMNSGTSAITSQHDAINETKTTFDGIKGSIHSAVDEINLCINDLVNSDSVRKSLISEIDNFSKTLNSNSDVISSVKKAAATNNDNIDDLNNTINNLDSKLNK</sequence>
<name>A0A7X2MY60_9CLOT</name>
<feature type="domain" description="Methyl-accepting transducer" evidence="5">
    <location>
        <begin position="45"/>
        <end position="285"/>
    </location>
</feature>
<dbReference type="Pfam" id="PF00015">
    <property type="entry name" value="MCPsignal"/>
    <property type="match status" value="1"/>
</dbReference>